<keyword evidence="2" id="KW-0472">Membrane</keyword>
<accession>A0A127QN31</accession>
<evidence type="ECO:0000256" key="2">
    <source>
        <dbReference type="SAM" id="Phobius"/>
    </source>
</evidence>
<proteinExistence type="predicted"/>
<dbReference type="RefSeq" id="WP_231879027.1">
    <property type="nucleotide sequence ID" value="NZ_CP013233.1"/>
</dbReference>
<protein>
    <submittedName>
        <fullName evidence="3">Putative membrane protein</fullName>
    </submittedName>
</protein>
<evidence type="ECO:0000256" key="1">
    <source>
        <dbReference type="SAM" id="MobiDB-lite"/>
    </source>
</evidence>
<dbReference type="Proteomes" id="UP000071778">
    <property type="component" value="Chromosome"/>
</dbReference>
<evidence type="ECO:0000313" key="3">
    <source>
        <dbReference type="EMBL" id="AMP11376.1"/>
    </source>
</evidence>
<feature type="transmembrane region" description="Helical" evidence="2">
    <location>
        <begin position="272"/>
        <end position="292"/>
    </location>
</feature>
<feature type="region of interest" description="Disordered" evidence="1">
    <location>
        <begin position="1"/>
        <end position="43"/>
    </location>
</feature>
<feature type="transmembrane region" description="Helical" evidence="2">
    <location>
        <begin position="146"/>
        <end position="165"/>
    </location>
</feature>
<gene>
    <name evidence="3" type="ORF">CAter282_3693</name>
</gene>
<sequence length="299" mass="33580">MKPKQDAAADATDAEQLSDAASGMPDGALPIKPGKRQARDKPRRRAVINPRFAGFGGQLIQTHRALRRLPFPPGRWVDVLLVPAVIFFCTLLAWPWIAELWAAIIRFWADGLGSEVLLKADKTSFPGIDTVPYAYVQAALPDPLQWWSGMLITIALLFGTTLLPARMLPISYALRVVGIIQAASQFYFFFWAAEFPYQSASSISALTQSSTVLILLTPWIYALLYNIFDFGIARKILLALIAVLYLIVLTPFQYTFAAWIMLEYSLLWHPLIYLLGSSLLQFGALVGFYSWAMSWKRRE</sequence>
<keyword evidence="2" id="KW-0812">Transmembrane</keyword>
<evidence type="ECO:0000313" key="4">
    <source>
        <dbReference type="Proteomes" id="UP000071778"/>
    </source>
</evidence>
<dbReference type="AlphaFoldDB" id="A0A127QN31"/>
<feature type="transmembrane region" description="Helical" evidence="2">
    <location>
        <begin position="172"/>
        <end position="193"/>
    </location>
</feature>
<feature type="compositionally biased region" description="Basic residues" evidence="1">
    <location>
        <begin position="33"/>
        <end position="43"/>
    </location>
</feature>
<feature type="transmembrane region" description="Helical" evidence="2">
    <location>
        <begin position="76"/>
        <end position="97"/>
    </location>
</feature>
<dbReference type="EMBL" id="CP013235">
    <property type="protein sequence ID" value="AMP11376.1"/>
    <property type="molecule type" value="Genomic_DNA"/>
</dbReference>
<feature type="transmembrane region" description="Helical" evidence="2">
    <location>
        <begin position="236"/>
        <end position="260"/>
    </location>
</feature>
<dbReference type="PATRIC" id="fig|279058.17.peg.3997"/>
<keyword evidence="4" id="KW-1185">Reference proteome</keyword>
<feature type="transmembrane region" description="Helical" evidence="2">
    <location>
        <begin position="205"/>
        <end position="224"/>
    </location>
</feature>
<keyword evidence="2" id="KW-1133">Transmembrane helix</keyword>
<reference evidence="3 4" key="1">
    <citation type="submission" date="2015-11" db="EMBL/GenBank/DDBJ databases">
        <title>Exploring the genomic traits of fungus-feeding bacterial genus Collimonas.</title>
        <authorList>
            <person name="Song C."/>
            <person name="Schmidt R."/>
            <person name="de Jager V."/>
            <person name="Krzyzanowska D."/>
            <person name="Jongedijk E."/>
            <person name="Cankar K."/>
            <person name="Beekwilder J."/>
            <person name="van Veen A."/>
            <person name="de Boer W."/>
            <person name="van Veen J.A."/>
            <person name="Garbeva P."/>
        </authorList>
    </citation>
    <scope>NUCLEOTIDE SEQUENCE [LARGE SCALE GENOMIC DNA]</scope>
    <source>
        <strain evidence="3 4">Ter282</strain>
    </source>
</reference>
<name>A0A127QN31_9BURK</name>
<organism evidence="3 4">
    <name type="scientific">Collimonas arenae</name>
    <dbReference type="NCBI Taxonomy" id="279058"/>
    <lineage>
        <taxon>Bacteria</taxon>
        <taxon>Pseudomonadati</taxon>
        <taxon>Pseudomonadota</taxon>
        <taxon>Betaproteobacteria</taxon>
        <taxon>Burkholderiales</taxon>
        <taxon>Oxalobacteraceae</taxon>
        <taxon>Collimonas</taxon>
    </lineage>
</organism>